<organism evidence="1 2">
    <name type="scientific">Xylaria curta</name>
    <dbReference type="NCBI Taxonomy" id="42375"/>
    <lineage>
        <taxon>Eukaryota</taxon>
        <taxon>Fungi</taxon>
        <taxon>Dikarya</taxon>
        <taxon>Ascomycota</taxon>
        <taxon>Pezizomycotina</taxon>
        <taxon>Sordariomycetes</taxon>
        <taxon>Xylariomycetidae</taxon>
        <taxon>Xylariales</taxon>
        <taxon>Xylariaceae</taxon>
        <taxon>Xylaria</taxon>
    </lineage>
</organism>
<comment type="caution">
    <text evidence="1">The sequence shown here is derived from an EMBL/GenBank/DDBJ whole genome shotgun (WGS) entry which is preliminary data.</text>
</comment>
<proteinExistence type="predicted"/>
<evidence type="ECO:0000313" key="2">
    <source>
        <dbReference type="Proteomes" id="UP001143856"/>
    </source>
</evidence>
<sequence>MSYTGKVPAWEQKTRRIHPSLSKPPQWLALDVRSATYFLTAGSLFTHSLFSPIVASVHVLSLKRTDIRDVSHALFRPNSPAQHVLSIGYVLAAMSSWCVVPTKGQSHPCALQLVARTAGADRISSYDTVRRVLLSCSRHASSPPPPLLAKRLIAGEWLLDSSSVGLAQVGSSIALDVIVLTFPLPVIYRLNMQRSRKIAMALIFWLGALVVARQGGLATKRTNKMMAPKLRMSVNNFPTSNMDAHTQSGEYNSHLAISTFPFFSRFLGRSSDNQQALKTIAVIGAVLFAFTLLYSTSQRNEYAVVNRLFPFEPSFFARLRWSTRALSILDAAEKKVSCICLLGQPYKLARGDRELIVLPVALIPELNRLGSDVLDARQSHAVEFVAHLTGLQLTVKASYQSRILQRRVSPALPELFLPAATRISMAMKQNLPDGDKWEKIKPLDAAVPCFSEAMSLVLFGEEMVKNPRLVELAYKLTEDLFAVAFIMRLVPSFLQPILVWFLPVKWNLNRKWRELESFVGPEVQRQKKIKADGGSTTGMDLLSCMRRPLSSALRISYATWSPT</sequence>
<gene>
    <name evidence="1" type="ORF">NUW58_g5351</name>
</gene>
<dbReference type="EMBL" id="JAPDGR010001049">
    <property type="protein sequence ID" value="KAJ2985773.1"/>
    <property type="molecule type" value="Genomic_DNA"/>
</dbReference>
<evidence type="ECO:0000313" key="1">
    <source>
        <dbReference type="EMBL" id="KAJ2985773.1"/>
    </source>
</evidence>
<keyword evidence="2" id="KW-1185">Reference proteome</keyword>
<name>A0ACC1P462_9PEZI</name>
<protein>
    <submittedName>
        <fullName evidence="1">Uncharacterized protein</fullName>
    </submittedName>
</protein>
<dbReference type="Proteomes" id="UP001143856">
    <property type="component" value="Unassembled WGS sequence"/>
</dbReference>
<reference evidence="1" key="1">
    <citation type="submission" date="2022-10" db="EMBL/GenBank/DDBJ databases">
        <title>Genome Sequence of Xylaria curta.</title>
        <authorList>
            <person name="Buettner E."/>
        </authorList>
    </citation>
    <scope>NUCLEOTIDE SEQUENCE</scope>
    <source>
        <strain evidence="1">Babe10</strain>
    </source>
</reference>
<accession>A0ACC1P462</accession>